<dbReference type="SUPFAM" id="SSF47336">
    <property type="entry name" value="ACP-like"/>
    <property type="match status" value="1"/>
</dbReference>
<dbReference type="InterPro" id="IPR045851">
    <property type="entry name" value="AMP-bd_C_sf"/>
</dbReference>
<dbReference type="InterPro" id="IPR038020">
    <property type="entry name" value="MbtH-like_sf"/>
</dbReference>
<dbReference type="InterPro" id="IPR020845">
    <property type="entry name" value="AMP-binding_CS"/>
</dbReference>
<dbReference type="Pfam" id="PF00550">
    <property type="entry name" value="PP-binding"/>
    <property type="match status" value="1"/>
</dbReference>
<reference evidence="2 3" key="1">
    <citation type="submission" date="2020-03" db="EMBL/GenBank/DDBJ databases">
        <title>Whole genome shotgun sequence of Phytohabitans suffuscus NBRC 105367.</title>
        <authorList>
            <person name="Komaki H."/>
            <person name="Tamura T."/>
        </authorList>
    </citation>
    <scope>NUCLEOTIDE SEQUENCE [LARGE SCALE GENOMIC DNA]</scope>
    <source>
        <strain evidence="2 3">NBRC 105367</strain>
    </source>
</reference>
<dbReference type="InterPro" id="IPR010071">
    <property type="entry name" value="AA_adenyl_dom"/>
</dbReference>
<dbReference type="GO" id="GO:0031177">
    <property type="term" value="F:phosphopantetheine binding"/>
    <property type="evidence" value="ECO:0007669"/>
    <property type="project" value="TreeGrafter"/>
</dbReference>
<dbReference type="PROSITE" id="PS50075">
    <property type="entry name" value="CARRIER"/>
    <property type="match status" value="1"/>
</dbReference>
<sequence>MYRVVVDQEGHASIWPGRKPVPTGWEPRFTGARAECLVEIEDRWARGTTPGCRPAVSLGDATLLDLFRRSVARGGDRPAVSDDRRGLTYAELNAASSALTRWLREDGVRPGDHVVIYLERGVDVLIAMLAILKAGAAYVPVDVRYPDARRDVMVRTSRCTAIVSSPDRAAAMAAVGPKVLAWTGDAGIDAPLAAESSDPARPGDAACVLFTSGSSGRPKAVVLEHRNLVAFARNAAQPGLAPDDRTAQVSSVSWDPFHFETWCTLAAGAEVVVLPAIADLVAADLREQLRRHRITVMVAPTMVVNHVVREDRDAFSPLRLLITGGDVILPAACRELLSGTFTGRFINMYGPTETTTACTAYPVTEVAPDADSVPIGSPLADTAVYLLDGGLDEVAEGEAGEIHVGGLGVARGYLDQPALTAQRFLPDPFAPAGGRMYATGDRARWHEDGSLEFLGRTDDQVKIRGYRVEPREVERIVSRHPRVREVAVAVVGDDHDRRLVALVVVHNRVTPKSLREYVAGALPDFMVPAAFVEVPEIPANDNGKRDLQRLADFARHHLRRGENRVAPADDVEHYLATLWEELLAVEWIGATDDFFALGGNSLLAFRAQRRIRGDLLVDLDVREIIGTSELRALARLIHRRKDAVRGAALGPPVALSRDCVPEGGNT</sequence>
<dbReference type="CDD" id="cd05930">
    <property type="entry name" value="A_NRPS"/>
    <property type="match status" value="1"/>
</dbReference>
<dbReference type="InterPro" id="IPR025110">
    <property type="entry name" value="AMP-bd_C"/>
</dbReference>
<accession>A0A6F8YSS9</accession>
<proteinExistence type="predicted"/>
<dbReference type="InterPro" id="IPR005153">
    <property type="entry name" value="MbtH-like_dom"/>
</dbReference>
<gene>
    <name evidence="2" type="ORF">Psuf_065480</name>
</gene>
<dbReference type="InterPro" id="IPR000873">
    <property type="entry name" value="AMP-dep_synth/lig_dom"/>
</dbReference>
<dbReference type="EMBL" id="AP022871">
    <property type="protein sequence ID" value="BCB89235.1"/>
    <property type="molecule type" value="Genomic_DNA"/>
</dbReference>
<dbReference type="Pfam" id="PF13193">
    <property type="entry name" value="AMP-binding_C"/>
    <property type="match status" value="1"/>
</dbReference>
<dbReference type="GO" id="GO:0005737">
    <property type="term" value="C:cytoplasm"/>
    <property type="evidence" value="ECO:0007669"/>
    <property type="project" value="TreeGrafter"/>
</dbReference>
<dbReference type="Gene3D" id="3.30.300.30">
    <property type="match status" value="1"/>
</dbReference>
<dbReference type="InterPro" id="IPR036736">
    <property type="entry name" value="ACP-like_sf"/>
</dbReference>
<evidence type="ECO:0000259" key="1">
    <source>
        <dbReference type="PROSITE" id="PS50075"/>
    </source>
</evidence>
<name>A0A6F8YSS9_9ACTN</name>
<feature type="domain" description="Carrier" evidence="1">
    <location>
        <begin position="566"/>
        <end position="641"/>
    </location>
</feature>
<dbReference type="NCBIfam" id="TIGR01733">
    <property type="entry name" value="AA-adenyl-dom"/>
    <property type="match status" value="1"/>
</dbReference>
<dbReference type="PROSITE" id="PS00455">
    <property type="entry name" value="AMP_BINDING"/>
    <property type="match status" value="1"/>
</dbReference>
<dbReference type="Gene3D" id="3.40.50.1820">
    <property type="entry name" value="alpha/beta hydrolase"/>
    <property type="match status" value="1"/>
</dbReference>
<dbReference type="GO" id="GO:0043041">
    <property type="term" value="P:amino acid activation for nonribosomal peptide biosynthetic process"/>
    <property type="evidence" value="ECO:0007669"/>
    <property type="project" value="TreeGrafter"/>
</dbReference>
<dbReference type="Gene3D" id="3.90.820.10">
    <property type="entry name" value="Structural Genomics, Unknown Function 30-nov-00 1gh9 Mol_id"/>
    <property type="match status" value="1"/>
</dbReference>
<dbReference type="GO" id="GO:0044550">
    <property type="term" value="P:secondary metabolite biosynthetic process"/>
    <property type="evidence" value="ECO:0007669"/>
    <property type="project" value="TreeGrafter"/>
</dbReference>
<evidence type="ECO:0000313" key="2">
    <source>
        <dbReference type="EMBL" id="BCB89235.1"/>
    </source>
</evidence>
<dbReference type="Gene3D" id="2.30.38.10">
    <property type="entry name" value="Luciferase, Domain 3"/>
    <property type="match status" value="1"/>
</dbReference>
<dbReference type="KEGG" id="psuu:Psuf_065480"/>
<dbReference type="Proteomes" id="UP000503011">
    <property type="component" value="Chromosome"/>
</dbReference>
<dbReference type="SUPFAM" id="SSF56801">
    <property type="entry name" value="Acetyl-CoA synthetase-like"/>
    <property type="match status" value="1"/>
</dbReference>
<dbReference type="PANTHER" id="PTHR45527:SF1">
    <property type="entry name" value="FATTY ACID SYNTHASE"/>
    <property type="match status" value="1"/>
</dbReference>
<dbReference type="SUPFAM" id="SSF160582">
    <property type="entry name" value="MbtH-like"/>
    <property type="match status" value="1"/>
</dbReference>
<dbReference type="Pfam" id="PF03621">
    <property type="entry name" value="MbtH"/>
    <property type="match status" value="1"/>
</dbReference>
<protein>
    <recommendedName>
        <fullName evidence="1">Carrier domain-containing protein</fullName>
    </recommendedName>
</protein>
<dbReference type="AlphaFoldDB" id="A0A6F8YSS9"/>
<reference evidence="2 3" key="2">
    <citation type="submission" date="2020-03" db="EMBL/GenBank/DDBJ databases">
        <authorList>
            <person name="Ichikawa N."/>
            <person name="Kimura A."/>
            <person name="Kitahashi Y."/>
            <person name="Uohara A."/>
        </authorList>
    </citation>
    <scope>NUCLEOTIDE SEQUENCE [LARGE SCALE GENOMIC DNA]</scope>
    <source>
        <strain evidence="2 3">NBRC 105367</strain>
    </source>
</reference>
<keyword evidence="3" id="KW-1185">Reference proteome</keyword>
<dbReference type="Gene3D" id="3.40.50.980">
    <property type="match status" value="2"/>
</dbReference>
<organism evidence="2 3">
    <name type="scientific">Phytohabitans suffuscus</name>
    <dbReference type="NCBI Taxonomy" id="624315"/>
    <lineage>
        <taxon>Bacteria</taxon>
        <taxon>Bacillati</taxon>
        <taxon>Actinomycetota</taxon>
        <taxon>Actinomycetes</taxon>
        <taxon>Micromonosporales</taxon>
        <taxon>Micromonosporaceae</taxon>
    </lineage>
</organism>
<dbReference type="PANTHER" id="PTHR45527">
    <property type="entry name" value="NONRIBOSOMAL PEPTIDE SYNTHETASE"/>
    <property type="match status" value="1"/>
</dbReference>
<evidence type="ECO:0000313" key="3">
    <source>
        <dbReference type="Proteomes" id="UP000503011"/>
    </source>
</evidence>
<dbReference type="Pfam" id="PF00501">
    <property type="entry name" value="AMP-binding"/>
    <property type="match status" value="1"/>
</dbReference>
<dbReference type="SMART" id="SM00923">
    <property type="entry name" value="MbtH"/>
    <property type="match status" value="1"/>
</dbReference>
<dbReference type="InterPro" id="IPR029058">
    <property type="entry name" value="AB_hydrolase_fold"/>
</dbReference>
<dbReference type="InterPro" id="IPR009081">
    <property type="entry name" value="PP-bd_ACP"/>
</dbReference>